<dbReference type="RefSeq" id="WP_058572281.1">
    <property type="nucleotide sequence ID" value="NZ_LOPV01000191.1"/>
</dbReference>
<dbReference type="InterPro" id="IPR036928">
    <property type="entry name" value="AS_sf"/>
</dbReference>
<dbReference type="Pfam" id="PF01425">
    <property type="entry name" value="Amidase"/>
    <property type="match status" value="1"/>
</dbReference>
<evidence type="ECO:0000313" key="2">
    <source>
        <dbReference type="EMBL" id="KTG27124.1"/>
    </source>
</evidence>
<dbReference type="SUPFAM" id="SSF75304">
    <property type="entry name" value="Amidase signature (AS) enzymes"/>
    <property type="match status" value="1"/>
</dbReference>
<organism evidence="2 3">
    <name type="scientific">Haloferax profundi</name>
    <dbReference type="NCBI Taxonomy" id="1544718"/>
    <lineage>
        <taxon>Archaea</taxon>
        <taxon>Methanobacteriati</taxon>
        <taxon>Methanobacteriota</taxon>
        <taxon>Stenosarchaea group</taxon>
        <taxon>Halobacteria</taxon>
        <taxon>Halobacteriales</taxon>
        <taxon>Haloferacaceae</taxon>
        <taxon>Haloferax</taxon>
    </lineage>
</organism>
<dbReference type="InterPro" id="IPR023631">
    <property type="entry name" value="Amidase_dom"/>
</dbReference>
<dbReference type="Gene3D" id="3.90.1300.10">
    <property type="entry name" value="Amidase signature (AS) domain"/>
    <property type="match status" value="1"/>
</dbReference>
<dbReference type="PANTHER" id="PTHR11895">
    <property type="entry name" value="TRANSAMIDASE"/>
    <property type="match status" value="1"/>
</dbReference>
<dbReference type="GO" id="GO:0003824">
    <property type="term" value="F:catalytic activity"/>
    <property type="evidence" value="ECO:0007669"/>
    <property type="project" value="InterPro"/>
</dbReference>
<proteinExistence type="predicted"/>
<dbReference type="PANTHER" id="PTHR11895:SF67">
    <property type="entry name" value="AMIDASE DOMAIN-CONTAINING PROTEIN"/>
    <property type="match status" value="1"/>
</dbReference>
<dbReference type="InterPro" id="IPR000120">
    <property type="entry name" value="Amidase"/>
</dbReference>
<name>A0A0W1SMC7_9EURY</name>
<gene>
    <name evidence="2" type="ORF">AUR66_14870</name>
</gene>
<feature type="domain" description="Amidase" evidence="1">
    <location>
        <begin position="25"/>
        <end position="419"/>
    </location>
</feature>
<accession>A0A0W1SMC7</accession>
<keyword evidence="3" id="KW-1185">Reference proteome</keyword>
<evidence type="ECO:0000259" key="1">
    <source>
        <dbReference type="Pfam" id="PF01425"/>
    </source>
</evidence>
<dbReference type="EMBL" id="LOPV01000191">
    <property type="protein sequence ID" value="KTG27124.1"/>
    <property type="molecule type" value="Genomic_DNA"/>
</dbReference>
<comment type="caution">
    <text evidence="2">The sequence shown here is derived from an EMBL/GenBank/DDBJ whole genome shotgun (WGS) entry which is preliminary data.</text>
</comment>
<sequence length="429" mass="46032">MIHDAHLADAIRTLRDGQSSITVYVEELRERVEAVEPQLESLVPEAGRWERVLAEAAALEERYPNPTDRPPLYGVPIGVKDIFHVDGLPTRAGSTLPPAALAGQEGDAVQRMRDAGALILGKAVTTEFAYFEPGPTRNPHDIAHTPGGSSSGSAAAVAAGLCPFAFGSQTVGSVIRPAAFCGVVGFKPTFGRIPTTGMIEFSKSVDHVGFFTQDTVGAELAAAVLCDDWRHLPSQREKPVLGVPEGPYLDQVSEVGRHGFETHLEALRDAGYDIVSVPILDDIDAINHRHDRLNAAELAIAHEAWYEAYGDEYSETTRTLIEEGRTIPTREIARGRQSRLEVRDRLEAAMDDAGIDLWIAPSAPGPAPEGIDSTGDPVMNLPWTHSGLPTIALPGTTSEEGLPLGVQCAAPFGADERLLDWSHEIAAAL</sequence>
<evidence type="ECO:0000313" key="3">
    <source>
        <dbReference type="Proteomes" id="UP000053157"/>
    </source>
</evidence>
<reference evidence="2 3" key="1">
    <citation type="submission" date="2015-12" db="EMBL/GenBank/DDBJ databases">
        <title>Haloferax profundi sp. nov. isolated from the Discovery deep brine-seawater interface in the Red Sea.</title>
        <authorList>
            <person name="Zhang G."/>
            <person name="Stingl U."/>
            <person name="Rashid M."/>
        </authorList>
    </citation>
    <scope>NUCLEOTIDE SEQUENCE [LARGE SCALE GENOMIC DNA]</scope>
    <source>
        <strain evidence="2 3">SB29</strain>
    </source>
</reference>
<protein>
    <submittedName>
        <fullName evidence="2">Amidase</fullName>
    </submittedName>
</protein>
<dbReference type="Proteomes" id="UP000053157">
    <property type="component" value="Unassembled WGS sequence"/>
</dbReference>
<dbReference type="AlphaFoldDB" id="A0A0W1SMC7"/>